<evidence type="ECO:0000259" key="3">
    <source>
        <dbReference type="SMART" id="SM00862"/>
    </source>
</evidence>
<dbReference type="AlphaFoldDB" id="A0A3A4FA07"/>
<organism evidence="4 5">
    <name type="scientific">Nesterenkonia natronophila</name>
    <dbReference type="NCBI Taxonomy" id="2174932"/>
    <lineage>
        <taxon>Bacteria</taxon>
        <taxon>Bacillati</taxon>
        <taxon>Actinomycetota</taxon>
        <taxon>Actinomycetes</taxon>
        <taxon>Micrococcales</taxon>
        <taxon>Micrococcaceae</taxon>
        <taxon>Nesterenkonia</taxon>
    </lineage>
</organism>
<protein>
    <submittedName>
        <fullName evidence="4">Uroporphyrinogen-III synthase</fullName>
        <ecNumber evidence="4">4.2.1.75</ecNumber>
    </submittedName>
</protein>
<feature type="domain" description="OmpR/PhoB-type" evidence="3">
    <location>
        <begin position="352"/>
        <end position="421"/>
    </location>
</feature>
<dbReference type="GO" id="GO:0003677">
    <property type="term" value="F:DNA binding"/>
    <property type="evidence" value="ECO:0007669"/>
    <property type="project" value="UniProtKB-KW"/>
</dbReference>
<keyword evidence="1" id="KW-0238">DNA-binding</keyword>
<dbReference type="InterPro" id="IPR036108">
    <property type="entry name" value="4pyrrol_syn_uPrphyn_synt_sf"/>
</dbReference>
<evidence type="ECO:0000256" key="1">
    <source>
        <dbReference type="ARBA" id="ARBA00023125"/>
    </source>
</evidence>
<dbReference type="GO" id="GO:0004852">
    <property type="term" value="F:uroporphyrinogen-III synthase activity"/>
    <property type="evidence" value="ECO:0007669"/>
    <property type="project" value="UniProtKB-EC"/>
</dbReference>
<dbReference type="InterPro" id="IPR016032">
    <property type="entry name" value="Sig_transdc_resp-reg_C-effctor"/>
</dbReference>
<dbReference type="EC" id="4.2.1.75" evidence="4"/>
<dbReference type="GO" id="GO:0006355">
    <property type="term" value="P:regulation of DNA-templated transcription"/>
    <property type="evidence" value="ECO:0007669"/>
    <property type="project" value="InterPro"/>
</dbReference>
<dbReference type="Pfam" id="PF02602">
    <property type="entry name" value="HEM4"/>
    <property type="match status" value="1"/>
</dbReference>
<dbReference type="SMART" id="SM00862">
    <property type="entry name" value="Trans_reg_C"/>
    <property type="match status" value="1"/>
</dbReference>
<dbReference type="SUPFAM" id="SSF46894">
    <property type="entry name" value="C-terminal effector domain of the bipartite response regulators"/>
    <property type="match status" value="1"/>
</dbReference>
<evidence type="ECO:0000256" key="2">
    <source>
        <dbReference type="SAM" id="MobiDB-lite"/>
    </source>
</evidence>
<dbReference type="CDD" id="cd06578">
    <property type="entry name" value="HemD"/>
    <property type="match status" value="1"/>
</dbReference>
<sequence>MGGFSRRLLLRPPLQPISDTEGSSSTVSSPASSAESPQQLRQTSEILSRGAVAAPLLPQTLSGFRIGVTSDRRSEELIAAFQRRGAEVTHAPALRIASLTESVTLQQDTNKIISSSPDYAIITTAYGMRRWAEAAETYGVWPELHEALSGASILVRGPKARGAIRAAGLDDDGAAEDERTDTMLDMLLEKDISGKTIAFQLHGMLNHQQVHRIEAAGAKVLTVMPYTWTKPAEDSELLKMISSVIDRQLDMVTFTAAPAVDAFLGVAQQYGKREELVSALQSDVLTAAVGAVTAAPLAEAGIEAIIPERWRLGALIKKVCDHLESHHILKAETVRGLMEIRGHQVRFPDSPTPPVRLSPAPLALLRELVMADGTVLSREELLEKLPHCDSERALEMLVSRLRKSLQVPSVVQTVVKRGYKLAV</sequence>
<dbReference type="GO" id="GO:0006780">
    <property type="term" value="P:uroporphyrinogen III biosynthetic process"/>
    <property type="evidence" value="ECO:0007669"/>
    <property type="project" value="InterPro"/>
</dbReference>
<gene>
    <name evidence="4" type="ORF">D3250_05810</name>
</gene>
<feature type="compositionally biased region" description="Low complexity" evidence="2">
    <location>
        <begin position="1"/>
        <end position="37"/>
    </location>
</feature>
<dbReference type="NCBIfam" id="NF005568">
    <property type="entry name" value="PRK07239.1"/>
    <property type="match status" value="1"/>
</dbReference>
<dbReference type="InterPro" id="IPR039793">
    <property type="entry name" value="UROS/Hem4"/>
</dbReference>
<keyword evidence="4" id="KW-0456">Lyase</keyword>
<dbReference type="Pfam" id="PF00486">
    <property type="entry name" value="Trans_reg_C"/>
    <property type="match status" value="1"/>
</dbReference>
<reference evidence="4 5" key="1">
    <citation type="submission" date="2018-09" db="EMBL/GenBank/DDBJ databases">
        <title>Nesterenkonia natronophila sp. nov., an alkaliphilic actinobacteriume isolated from a soda lake, and emended description of the genus Nesterenkonia.</title>
        <authorList>
            <person name="Menes R.J."/>
            <person name="Iriarte A."/>
        </authorList>
    </citation>
    <scope>NUCLEOTIDE SEQUENCE [LARGE SCALE GENOMIC DNA]</scope>
    <source>
        <strain evidence="4 5">M8</strain>
    </source>
</reference>
<dbReference type="Proteomes" id="UP000266615">
    <property type="component" value="Unassembled WGS sequence"/>
</dbReference>
<dbReference type="InterPro" id="IPR001867">
    <property type="entry name" value="OmpR/PhoB-type_DNA-bd"/>
</dbReference>
<dbReference type="GO" id="GO:0000160">
    <property type="term" value="P:phosphorelay signal transduction system"/>
    <property type="evidence" value="ECO:0007669"/>
    <property type="project" value="InterPro"/>
</dbReference>
<dbReference type="PANTHER" id="PTHR40082">
    <property type="entry name" value="BLR5956 PROTEIN"/>
    <property type="match status" value="1"/>
</dbReference>
<dbReference type="EMBL" id="QYZP01000002">
    <property type="protein sequence ID" value="RJN31654.1"/>
    <property type="molecule type" value="Genomic_DNA"/>
</dbReference>
<dbReference type="PANTHER" id="PTHR40082:SF1">
    <property type="entry name" value="BLR5956 PROTEIN"/>
    <property type="match status" value="1"/>
</dbReference>
<proteinExistence type="predicted"/>
<dbReference type="OrthoDB" id="213853at2"/>
<evidence type="ECO:0000313" key="5">
    <source>
        <dbReference type="Proteomes" id="UP000266615"/>
    </source>
</evidence>
<dbReference type="InterPro" id="IPR036388">
    <property type="entry name" value="WH-like_DNA-bd_sf"/>
</dbReference>
<dbReference type="InterPro" id="IPR003754">
    <property type="entry name" value="4pyrrol_synth_uPrphyn_synth"/>
</dbReference>
<dbReference type="Gene3D" id="1.10.10.10">
    <property type="entry name" value="Winged helix-like DNA-binding domain superfamily/Winged helix DNA-binding domain"/>
    <property type="match status" value="1"/>
</dbReference>
<comment type="caution">
    <text evidence="4">The sequence shown here is derived from an EMBL/GenBank/DDBJ whole genome shotgun (WGS) entry which is preliminary data.</text>
</comment>
<name>A0A3A4FA07_9MICC</name>
<keyword evidence="5" id="KW-1185">Reference proteome</keyword>
<dbReference type="SUPFAM" id="SSF69618">
    <property type="entry name" value="HemD-like"/>
    <property type="match status" value="1"/>
</dbReference>
<feature type="region of interest" description="Disordered" evidence="2">
    <location>
        <begin position="1"/>
        <end position="43"/>
    </location>
</feature>
<accession>A0A3A4FA07</accession>
<dbReference type="Gene3D" id="3.40.50.10090">
    <property type="match status" value="2"/>
</dbReference>
<dbReference type="CDD" id="cd00383">
    <property type="entry name" value="trans_reg_C"/>
    <property type="match status" value="1"/>
</dbReference>
<evidence type="ECO:0000313" key="4">
    <source>
        <dbReference type="EMBL" id="RJN31654.1"/>
    </source>
</evidence>